<dbReference type="InterPro" id="IPR029058">
    <property type="entry name" value="AB_hydrolase_fold"/>
</dbReference>
<sequence length="284" mass="30445">MTLPPPAGMEAWLAAREARVPHLRPGCEKRVTWAGAPERTPWSVVFIHGFSASRRELSPYPERVAEELGANLYGARLTGHGQDGSAMGRATLPDWQADVAEALAIGRIIGERVLAIACSTGGTLLTLALARAEAVAGAVMISPHYGVRLRRLQAVLDAPLSSWWGPLLIRGEVGAPVIDTTGIWTPRYPVQAYAPMAQAVRAVRRADLDAIDAPALFAYADSDQVVDPGLTSAVMRRWRGPARRIVLTPGPGDDPMGHVMAGAVKSPGQTAPLVRRTVDWAHRL</sequence>
<evidence type="ECO:0000259" key="1">
    <source>
        <dbReference type="Pfam" id="PF12146"/>
    </source>
</evidence>
<organism evidence="2 3">
    <name type="scientific">Rubellimicrobium rubrum</name>
    <dbReference type="NCBI Taxonomy" id="2585369"/>
    <lineage>
        <taxon>Bacteria</taxon>
        <taxon>Pseudomonadati</taxon>
        <taxon>Pseudomonadota</taxon>
        <taxon>Alphaproteobacteria</taxon>
        <taxon>Rhodobacterales</taxon>
        <taxon>Roseobacteraceae</taxon>
        <taxon>Rubellimicrobium</taxon>
    </lineage>
</organism>
<accession>A0A5C4MVN1</accession>
<proteinExistence type="predicted"/>
<feature type="domain" description="Serine aminopeptidase S33" evidence="1">
    <location>
        <begin position="42"/>
        <end position="249"/>
    </location>
</feature>
<name>A0A5C4MVN1_9RHOB</name>
<dbReference type="Pfam" id="PF12146">
    <property type="entry name" value="Hydrolase_4"/>
    <property type="match status" value="1"/>
</dbReference>
<dbReference type="Proteomes" id="UP000305887">
    <property type="component" value="Unassembled WGS sequence"/>
</dbReference>
<reference evidence="2 3" key="1">
    <citation type="submission" date="2019-06" db="EMBL/GenBank/DDBJ databases">
        <title>YIM 131921 draft genome.</title>
        <authorList>
            <person name="Jiang L."/>
        </authorList>
    </citation>
    <scope>NUCLEOTIDE SEQUENCE [LARGE SCALE GENOMIC DNA]</scope>
    <source>
        <strain evidence="2 3">YIM 131921</strain>
    </source>
</reference>
<dbReference type="GO" id="GO:0016787">
    <property type="term" value="F:hydrolase activity"/>
    <property type="evidence" value="ECO:0007669"/>
    <property type="project" value="UniProtKB-KW"/>
</dbReference>
<dbReference type="AlphaFoldDB" id="A0A5C4MVN1"/>
<dbReference type="EMBL" id="VDFU01000008">
    <property type="protein sequence ID" value="TNC50199.1"/>
    <property type="molecule type" value="Genomic_DNA"/>
</dbReference>
<dbReference type="SUPFAM" id="SSF53474">
    <property type="entry name" value="alpha/beta-Hydrolases"/>
    <property type="match status" value="1"/>
</dbReference>
<dbReference type="RefSeq" id="WP_139076523.1">
    <property type="nucleotide sequence ID" value="NZ_VDFU01000008.1"/>
</dbReference>
<keyword evidence="3" id="KW-1185">Reference proteome</keyword>
<evidence type="ECO:0000313" key="2">
    <source>
        <dbReference type="EMBL" id="TNC50199.1"/>
    </source>
</evidence>
<evidence type="ECO:0000313" key="3">
    <source>
        <dbReference type="Proteomes" id="UP000305887"/>
    </source>
</evidence>
<dbReference type="InterPro" id="IPR022742">
    <property type="entry name" value="Hydrolase_4"/>
</dbReference>
<dbReference type="Gene3D" id="3.40.50.1820">
    <property type="entry name" value="alpha/beta hydrolase"/>
    <property type="match status" value="1"/>
</dbReference>
<keyword evidence="2" id="KW-0378">Hydrolase</keyword>
<gene>
    <name evidence="2" type="ORF">FHG66_09595</name>
</gene>
<dbReference type="OrthoDB" id="5416147at2"/>
<protein>
    <submittedName>
        <fullName evidence="2">Alpha/beta hydrolase</fullName>
    </submittedName>
</protein>
<comment type="caution">
    <text evidence="2">The sequence shown here is derived from an EMBL/GenBank/DDBJ whole genome shotgun (WGS) entry which is preliminary data.</text>
</comment>